<proteinExistence type="predicted"/>
<evidence type="ECO:0000313" key="1">
    <source>
        <dbReference type="EMBL" id="KAK4030364.1"/>
    </source>
</evidence>
<comment type="caution">
    <text evidence="1">The sequence shown here is derived from an EMBL/GenBank/DDBJ whole genome shotgun (WGS) entry which is preliminary data.</text>
</comment>
<name>A0ABR0AZ04_9CRUS</name>
<sequence length="86" mass="9832">MVEKNFVIHLLDIEFEPLLLFLVQQCGANIWEWEESAVEGKLYESSMAYEKRLFSVAGSVSKLNFHTGIAKPIFYNFSKCLSLLVA</sequence>
<evidence type="ECO:0000313" key="2">
    <source>
        <dbReference type="Proteomes" id="UP001234178"/>
    </source>
</evidence>
<organism evidence="1 2">
    <name type="scientific">Daphnia magna</name>
    <dbReference type="NCBI Taxonomy" id="35525"/>
    <lineage>
        <taxon>Eukaryota</taxon>
        <taxon>Metazoa</taxon>
        <taxon>Ecdysozoa</taxon>
        <taxon>Arthropoda</taxon>
        <taxon>Crustacea</taxon>
        <taxon>Branchiopoda</taxon>
        <taxon>Diplostraca</taxon>
        <taxon>Cladocera</taxon>
        <taxon>Anomopoda</taxon>
        <taxon>Daphniidae</taxon>
        <taxon>Daphnia</taxon>
    </lineage>
</organism>
<accession>A0ABR0AZ04</accession>
<dbReference type="EMBL" id="JAOYFB010000039">
    <property type="protein sequence ID" value="KAK4030364.1"/>
    <property type="molecule type" value="Genomic_DNA"/>
</dbReference>
<keyword evidence="2" id="KW-1185">Reference proteome</keyword>
<reference evidence="1 2" key="1">
    <citation type="journal article" date="2023" name="Nucleic Acids Res.">
        <title>The hologenome of Daphnia magna reveals possible DNA methylation and microbiome-mediated evolution of the host genome.</title>
        <authorList>
            <person name="Chaturvedi A."/>
            <person name="Li X."/>
            <person name="Dhandapani V."/>
            <person name="Marshall H."/>
            <person name="Kissane S."/>
            <person name="Cuenca-Cambronero M."/>
            <person name="Asole G."/>
            <person name="Calvet F."/>
            <person name="Ruiz-Romero M."/>
            <person name="Marangio P."/>
            <person name="Guigo R."/>
            <person name="Rago D."/>
            <person name="Mirbahai L."/>
            <person name="Eastwood N."/>
            <person name="Colbourne J.K."/>
            <person name="Zhou J."/>
            <person name="Mallon E."/>
            <person name="Orsini L."/>
        </authorList>
    </citation>
    <scope>NUCLEOTIDE SEQUENCE [LARGE SCALE GENOMIC DNA]</scope>
    <source>
        <strain evidence="1">LRV0_1</strain>
    </source>
</reference>
<gene>
    <name evidence="1" type="ORF">OUZ56_023363</name>
</gene>
<protein>
    <submittedName>
        <fullName evidence="1">Uncharacterized protein</fullName>
    </submittedName>
</protein>
<dbReference type="Proteomes" id="UP001234178">
    <property type="component" value="Unassembled WGS sequence"/>
</dbReference>